<dbReference type="EMBL" id="QMKO01001994">
    <property type="protein sequence ID" value="RTG85335.1"/>
    <property type="molecule type" value="Genomic_DNA"/>
</dbReference>
<comment type="caution">
    <text evidence="1">The sequence shown here is derived from an EMBL/GenBank/DDBJ whole genome shotgun (WGS) entry which is preliminary data.</text>
</comment>
<evidence type="ECO:0000313" key="1">
    <source>
        <dbReference type="EMBL" id="RTG85335.1"/>
    </source>
</evidence>
<protein>
    <recommendedName>
        <fullName evidence="3">Integrase catalytic domain-containing protein</fullName>
    </recommendedName>
</protein>
<dbReference type="Gene3D" id="3.30.420.10">
    <property type="entry name" value="Ribonuclease H-like superfamily/Ribonuclease H"/>
    <property type="match status" value="1"/>
</dbReference>
<gene>
    <name evidence="1" type="ORF">DC041_0002611</name>
</gene>
<name>A0A430QCC5_SCHBO</name>
<sequence length="106" mass="11938">VHRHVAAPIGTFATPNARFDDVHIDIVGPLPSLHGYDHILTCIDRFTRWLEAMRITSTTAETVAHARYIRDLILTSRSTARVICNICGRDFSFISRSTDHDTLDFG</sequence>
<keyword evidence="2" id="KW-1185">Reference proteome</keyword>
<proteinExistence type="predicted"/>
<dbReference type="GO" id="GO:0003676">
    <property type="term" value="F:nucleic acid binding"/>
    <property type="evidence" value="ECO:0007669"/>
    <property type="project" value="InterPro"/>
</dbReference>
<dbReference type="InterPro" id="IPR036397">
    <property type="entry name" value="RNaseH_sf"/>
</dbReference>
<evidence type="ECO:0008006" key="3">
    <source>
        <dbReference type="Google" id="ProtNLM"/>
    </source>
</evidence>
<feature type="non-terminal residue" evidence="1">
    <location>
        <position position="1"/>
    </location>
</feature>
<accession>A0A430QCC5</accession>
<reference evidence="1 2" key="1">
    <citation type="journal article" date="2019" name="PLoS Pathog.">
        <title>Genome sequence of the bovine parasite Schistosoma bovis Tanzania.</title>
        <authorList>
            <person name="Oey H."/>
            <person name="Zakrzewski M."/>
            <person name="Gobert G."/>
            <person name="Gravermann K."/>
            <person name="Stoye J."/>
            <person name="Jones M."/>
            <person name="Mcmanus D."/>
            <person name="Krause L."/>
        </authorList>
    </citation>
    <scope>NUCLEOTIDE SEQUENCE [LARGE SCALE GENOMIC DNA]</scope>
    <source>
        <strain evidence="1 2">TAN1997</strain>
    </source>
</reference>
<evidence type="ECO:0000313" key="2">
    <source>
        <dbReference type="Proteomes" id="UP000290809"/>
    </source>
</evidence>
<dbReference type="InterPro" id="IPR012337">
    <property type="entry name" value="RNaseH-like_sf"/>
</dbReference>
<dbReference type="AlphaFoldDB" id="A0A430QCC5"/>
<dbReference type="SUPFAM" id="SSF53098">
    <property type="entry name" value="Ribonuclease H-like"/>
    <property type="match status" value="1"/>
</dbReference>
<dbReference type="STRING" id="6184.A0A430QCC5"/>
<organism evidence="1 2">
    <name type="scientific">Schistosoma bovis</name>
    <name type="common">Blood fluke</name>
    <dbReference type="NCBI Taxonomy" id="6184"/>
    <lineage>
        <taxon>Eukaryota</taxon>
        <taxon>Metazoa</taxon>
        <taxon>Spiralia</taxon>
        <taxon>Lophotrochozoa</taxon>
        <taxon>Platyhelminthes</taxon>
        <taxon>Trematoda</taxon>
        <taxon>Digenea</taxon>
        <taxon>Strigeidida</taxon>
        <taxon>Schistosomatoidea</taxon>
        <taxon>Schistosomatidae</taxon>
        <taxon>Schistosoma</taxon>
    </lineage>
</organism>
<dbReference type="Proteomes" id="UP000290809">
    <property type="component" value="Unassembled WGS sequence"/>
</dbReference>